<gene>
    <name evidence="2" type="ORF">LCGC14_0704600</name>
</gene>
<reference evidence="2" key="1">
    <citation type="journal article" date="2015" name="Nature">
        <title>Complex archaea that bridge the gap between prokaryotes and eukaryotes.</title>
        <authorList>
            <person name="Spang A."/>
            <person name="Saw J.H."/>
            <person name="Jorgensen S.L."/>
            <person name="Zaremba-Niedzwiedzka K."/>
            <person name="Martijn J."/>
            <person name="Lind A.E."/>
            <person name="van Eijk R."/>
            <person name="Schleper C."/>
            <person name="Guy L."/>
            <person name="Ettema T.J."/>
        </authorList>
    </citation>
    <scope>NUCLEOTIDE SEQUENCE</scope>
</reference>
<proteinExistence type="predicted"/>
<accession>A0A0F9TPK3</accession>
<feature type="coiled-coil region" evidence="1">
    <location>
        <begin position="31"/>
        <end position="58"/>
    </location>
</feature>
<evidence type="ECO:0000313" key="2">
    <source>
        <dbReference type="EMBL" id="KKN43308.1"/>
    </source>
</evidence>
<dbReference type="EMBL" id="LAZR01001520">
    <property type="protein sequence ID" value="KKN43308.1"/>
    <property type="molecule type" value="Genomic_DNA"/>
</dbReference>
<evidence type="ECO:0000256" key="1">
    <source>
        <dbReference type="SAM" id="Coils"/>
    </source>
</evidence>
<dbReference type="AlphaFoldDB" id="A0A0F9TPK3"/>
<keyword evidence="1" id="KW-0175">Coiled coil</keyword>
<protein>
    <submittedName>
        <fullName evidence="2">Uncharacterized protein</fullName>
    </submittedName>
</protein>
<name>A0A0F9TPK3_9ZZZZ</name>
<organism evidence="2">
    <name type="scientific">marine sediment metagenome</name>
    <dbReference type="NCBI Taxonomy" id="412755"/>
    <lineage>
        <taxon>unclassified sequences</taxon>
        <taxon>metagenomes</taxon>
        <taxon>ecological metagenomes</taxon>
    </lineage>
</organism>
<comment type="caution">
    <text evidence="2">The sequence shown here is derived from an EMBL/GenBank/DDBJ whole genome shotgun (WGS) entry which is preliminary data.</text>
</comment>
<sequence>MNDLSDSKQGEVLGTFLFELAGIKVGLSVIDEDYKKKTERLKERKKEIERELDRLMEQIGVDSFKNEAGTASRKVNIFPNIKDFEQLVQFIAETGNYALLKKAVNSKPFRDIIEIGESVPGVDNYVDSKINFSVNPTFRDSFIKQGE</sequence>